<comment type="caution">
    <text evidence="1">The sequence shown here is derived from an EMBL/GenBank/DDBJ whole genome shotgun (WGS) entry which is preliminary data.</text>
</comment>
<proteinExistence type="predicted"/>
<evidence type="ECO:0000313" key="2">
    <source>
        <dbReference type="Proteomes" id="UP000822688"/>
    </source>
</evidence>
<name>A0A8T0IW68_CERPU</name>
<keyword evidence="2" id="KW-1185">Reference proteome</keyword>
<accession>A0A8T0IW68</accession>
<dbReference type="AlphaFoldDB" id="A0A8T0IW68"/>
<dbReference type="Proteomes" id="UP000822688">
    <property type="component" value="Chromosome 2"/>
</dbReference>
<protein>
    <submittedName>
        <fullName evidence="1">Uncharacterized protein</fullName>
    </submittedName>
</protein>
<reference evidence="1" key="1">
    <citation type="submission" date="2020-06" db="EMBL/GenBank/DDBJ databases">
        <title>WGS assembly of Ceratodon purpureus strain R40.</title>
        <authorList>
            <person name="Carey S.B."/>
            <person name="Jenkins J."/>
            <person name="Shu S."/>
            <person name="Lovell J.T."/>
            <person name="Sreedasyam A."/>
            <person name="Maumus F."/>
            <person name="Tiley G.P."/>
            <person name="Fernandez-Pozo N."/>
            <person name="Barry K."/>
            <person name="Chen C."/>
            <person name="Wang M."/>
            <person name="Lipzen A."/>
            <person name="Daum C."/>
            <person name="Saski C.A."/>
            <person name="Payton A.C."/>
            <person name="Mcbreen J.C."/>
            <person name="Conrad R.E."/>
            <person name="Kollar L.M."/>
            <person name="Olsson S."/>
            <person name="Huttunen S."/>
            <person name="Landis J.B."/>
            <person name="Wickett N.J."/>
            <person name="Johnson M.G."/>
            <person name="Rensing S.A."/>
            <person name="Grimwood J."/>
            <person name="Schmutz J."/>
            <person name="Mcdaniel S.F."/>
        </authorList>
    </citation>
    <scope>NUCLEOTIDE SEQUENCE</scope>
    <source>
        <strain evidence="1">R40</strain>
    </source>
</reference>
<sequence length="72" mass="8204">MPADYLLRHLDHDLLVILMIVVSLHSKVLSVIKEIDPGVHRAESLGSRCELCNRLLQFRIILVQEEGRSTRG</sequence>
<evidence type="ECO:0000313" key="1">
    <source>
        <dbReference type="EMBL" id="KAG0587189.1"/>
    </source>
</evidence>
<dbReference type="EMBL" id="CM026422">
    <property type="protein sequence ID" value="KAG0587189.1"/>
    <property type="molecule type" value="Genomic_DNA"/>
</dbReference>
<gene>
    <name evidence="1" type="ORF">KC19_2G146800</name>
</gene>
<organism evidence="1 2">
    <name type="scientific">Ceratodon purpureus</name>
    <name type="common">Fire moss</name>
    <name type="synonym">Dicranum purpureum</name>
    <dbReference type="NCBI Taxonomy" id="3225"/>
    <lineage>
        <taxon>Eukaryota</taxon>
        <taxon>Viridiplantae</taxon>
        <taxon>Streptophyta</taxon>
        <taxon>Embryophyta</taxon>
        <taxon>Bryophyta</taxon>
        <taxon>Bryophytina</taxon>
        <taxon>Bryopsida</taxon>
        <taxon>Dicranidae</taxon>
        <taxon>Pseudoditrichales</taxon>
        <taxon>Ditrichaceae</taxon>
        <taxon>Ceratodon</taxon>
    </lineage>
</organism>